<reference evidence="8 9" key="1">
    <citation type="journal article" date="2015" name="Int. J. Syst. Evol. Microbiol.">
        <title>Tumebacillus algifaecis sp. nov., isolated from decomposing algal scum.</title>
        <authorList>
            <person name="Wu Y.F."/>
            <person name="Zhang B."/>
            <person name="Xing P."/>
            <person name="Wu Q.L."/>
            <person name="Liu S.J."/>
        </authorList>
    </citation>
    <scope>NUCLEOTIDE SEQUENCE [LARGE SCALE GENOMIC DNA]</scope>
    <source>
        <strain evidence="8 9">THMBR28</strain>
    </source>
</reference>
<protein>
    <recommendedName>
        <fullName evidence="10">HAMP domain-containing protein</fullName>
    </recommendedName>
</protein>
<dbReference type="PANTHER" id="PTHR43081">
    <property type="entry name" value="ADENYLATE CYCLASE, TERMINAL-DIFFERENTIATION SPECIFIC-RELATED"/>
    <property type="match status" value="1"/>
</dbReference>
<dbReference type="GO" id="GO:0006171">
    <property type="term" value="P:cAMP biosynthetic process"/>
    <property type="evidence" value="ECO:0007669"/>
    <property type="project" value="TreeGrafter"/>
</dbReference>
<dbReference type="Gene3D" id="3.30.70.1230">
    <property type="entry name" value="Nucleotide cyclase"/>
    <property type="match status" value="1"/>
</dbReference>
<dbReference type="SUPFAM" id="SSF55073">
    <property type="entry name" value="Nucleotide cyclase"/>
    <property type="match status" value="1"/>
</dbReference>
<evidence type="ECO:0000313" key="9">
    <source>
        <dbReference type="Proteomes" id="UP000214688"/>
    </source>
</evidence>
<keyword evidence="5" id="KW-1133">Transmembrane helix</keyword>
<evidence type="ECO:0000256" key="5">
    <source>
        <dbReference type="SAM" id="Phobius"/>
    </source>
</evidence>
<evidence type="ECO:0000259" key="7">
    <source>
        <dbReference type="PROSITE" id="PS50885"/>
    </source>
</evidence>
<sequence>MRRNLLILTILLLALSVLGFFSIRNADDLKRFPTNQLVALKKPYKVTSDGENNMYIIEDAKQSILKLDADGTQKFKIKAPSLSKFVNLNSKDPTLLDDSLSYIIYDHVLPAPDGMLYVVVRVMDVNALVLKHEAIVRYNAEGKLDTNWLGFSRPYSVAERNSLRGGNIRALELKDGELFLITQESDIELALHEWDRTLDRFTKITSTHLATDIGVTDIVGVKSKELIYSTKRGEIYQAGERLYPQNFTGQNGRFAENVKVSGRDVYFLDEYGGSVKHFSLDDPTHVETVFTQKEALDLLVGKSIADTAQIDHPLASLEIRPDGALFVSMAQYALLYTPQKEMTVLEYSGSSQTRHFLVWIGAVVSVLLLLGVLKILYVNIMPYSLIYKQLFIIIPLISLSMLLLAFLVHQDFREDTEGEVRSSLVYVAHDGQNLVSPEHLQRINSPQDYMNEDYKAIKDKLTFKDNFGKFYMMVYKYIDNRLYDVLEDDNDTRMFDSFQVTVDETAVSACMARDKVTGNLKAVDAGFDYNKALEEQSYVTCKSQDQNGTWLFALGPLYNADKTKVIGVYEAGINMHGFELRMEEYWYSTLQKLTGFTILILLVVLLVTLLQLKSVRRLSTSANQIAKGQWSTRVTVTSHDEVAALGHSFNDMSEHVEKKVLELREFRDAYRHFVPEKFLNYLGKRDIRHVILGDQVELDMSILVINIRDFEDFLEDMKDKTRDNFNFINRFLHEISPIIDDNNGEVSKYLNHGILAVFPDSPSEALTAAVEMKRSLDDYNDIREGKGKGRIEVGIGIQRGPLMLGIIGAEERLEVSVISDSVQFAMLLEEISDKLGATILLPAHVLQSIPERDNFQARSLGLIELQDKLAGPIELYDVFEADDEETRRLKQKTKDLFESAITKYQQGRFYDAREAFLQVIRQNPSDKIAQLYFYVCDENRGGMKDDWKGTLIV</sequence>
<dbReference type="GO" id="GO:0005886">
    <property type="term" value="C:plasma membrane"/>
    <property type="evidence" value="ECO:0007669"/>
    <property type="project" value="UniProtKB-SubCell"/>
</dbReference>
<proteinExistence type="inferred from homology"/>
<evidence type="ECO:0000313" key="8">
    <source>
        <dbReference type="EMBL" id="ASS75481.1"/>
    </source>
</evidence>
<feature type="transmembrane region" description="Helical" evidence="5">
    <location>
        <begin position="390"/>
        <end position="408"/>
    </location>
</feature>
<keyword evidence="3" id="KW-1003">Cell membrane</keyword>
<keyword evidence="5" id="KW-0812">Transmembrane</keyword>
<dbReference type="GO" id="GO:0035556">
    <property type="term" value="P:intracellular signal transduction"/>
    <property type="evidence" value="ECO:0007669"/>
    <property type="project" value="InterPro"/>
</dbReference>
<dbReference type="AlphaFoldDB" id="A0A223D1Q4"/>
<dbReference type="Proteomes" id="UP000214688">
    <property type="component" value="Chromosome"/>
</dbReference>
<feature type="domain" description="Guanylate cyclase" evidence="6">
    <location>
        <begin position="701"/>
        <end position="829"/>
    </location>
</feature>
<evidence type="ECO:0008006" key="10">
    <source>
        <dbReference type="Google" id="ProtNLM"/>
    </source>
</evidence>
<dbReference type="KEGG" id="tab:CIG75_11160"/>
<comment type="subcellular location">
    <subcellularLocation>
        <location evidence="1">Cell membrane</location>
    </subcellularLocation>
</comment>
<dbReference type="CDD" id="cd06225">
    <property type="entry name" value="HAMP"/>
    <property type="match status" value="1"/>
</dbReference>
<dbReference type="RefSeq" id="WP_094236725.1">
    <property type="nucleotide sequence ID" value="NZ_CP022657.1"/>
</dbReference>
<keyword evidence="4 5" id="KW-0472">Membrane</keyword>
<keyword evidence="9" id="KW-1185">Reference proteome</keyword>
<dbReference type="InterPro" id="IPR003660">
    <property type="entry name" value="HAMP_dom"/>
</dbReference>
<organism evidence="8 9">
    <name type="scientific">Tumebacillus algifaecis</name>
    <dbReference type="NCBI Taxonomy" id="1214604"/>
    <lineage>
        <taxon>Bacteria</taxon>
        <taxon>Bacillati</taxon>
        <taxon>Bacillota</taxon>
        <taxon>Bacilli</taxon>
        <taxon>Bacillales</taxon>
        <taxon>Alicyclobacillaceae</taxon>
        <taxon>Tumebacillus</taxon>
    </lineage>
</organism>
<name>A0A223D1Q4_9BACL</name>
<evidence type="ECO:0000256" key="3">
    <source>
        <dbReference type="ARBA" id="ARBA00022475"/>
    </source>
</evidence>
<evidence type="ECO:0000256" key="1">
    <source>
        <dbReference type="ARBA" id="ARBA00004236"/>
    </source>
</evidence>
<dbReference type="Pfam" id="PF00672">
    <property type="entry name" value="HAMP"/>
    <property type="match status" value="1"/>
</dbReference>
<evidence type="ECO:0000256" key="4">
    <source>
        <dbReference type="ARBA" id="ARBA00023136"/>
    </source>
</evidence>
<evidence type="ECO:0000256" key="2">
    <source>
        <dbReference type="ARBA" id="ARBA00005381"/>
    </source>
</evidence>
<accession>A0A223D1Q4</accession>
<dbReference type="PROSITE" id="PS50125">
    <property type="entry name" value="GUANYLATE_CYCLASE_2"/>
    <property type="match status" value="1"/>
</dbReference>
<dbReference type="EMBL" id="CP022657">
    <property type="protein sequence ID" value="ASS75481.1"/>
    <property type="molecule type" value="Genomic_DNA"/>
</dbReference>
<feature type="transmembrane region" description="Helical" evidence="5">
    <location>
        <begin position="356"/>
        <end position="378"/>
    </location>
</feature>
<dbReference type="CDD" id="cd07302">
    <property type="entry name" value="CHD"/>
    <property type="match status" value="1"/>
</dbReference>
<dbReference type="SMART" id="SM00304">
    <property type="entry name" value="HAMP"/>
    <property type="match status" value="1"/>
</dbReference>
<dbReference type="GO" id="GO:0004016">
    <property type="term" value="F:adenylate cyclase activity"/>
    <property type="evidence" value="ECO:0007669"/>
    <property type="project" value="UniProtKB-ARBA"/>
</dbReference>
<gene>
    <name evidence="8" type="ORF">CIG75_11160</name>
</gene>
<dbReference type="SUPFAM" id="SSF158472">
    <property type="entry name" value="HAMP domain-like"/>
    <property type="match status" value="1"/>
</dbReference>
<dbReference type="Gene3D" id="6.10.340.10">
    <property type="match status" value="1"/>
</dbReference>
<dbReference type="OrthoDB" id="337251at2"/>
<dbReference type="InterPro" id="IPR029787">
    <property type="entry name" value="Nucleotide_cyclase"/>
</dbReference>
<comment type="similarity">
    <text evidence="2">Belongs to the adenylyl cyclase class-3 family.</text>
</comment>
<dbReference type="SUPFAM" id="SSF63825">
    <property type="entry name" value="YWTD domain"/>
    <property type="match status" value="1"/>
</dbReference>
<evidence type="ECO:0000259" key="6">
    <source>
        <dbReference type="PROSITE" id="PS50125"/>
    </source>
</evidence>
<dbReference type="PROSITE" id="PS50885">
    <property type="entry name" value="HAMP"/>
    <property type="match status" value="1"/>
</dbReference>
<dbReference type="InterPro" id="IPR050697">
    <property type="entry name" value="Adenylyl/Guanylyl_Cyclase_3/4"/>
</dbReference>
<dbReference type="InterPro" id="IPR001054">
    <property type="entry name" value="A/G_cyclase"/>
</dbReference>
<feature type="domain" description="HAMP" evidence="7">
    <location>
        <begin position="609"/>
        <end position="661"/>
    </location>
</feature>
<dbReference type="PANTHER" id="PTHR43081:SF1">
    <property type="entry name" value="ADENYLATE CYCLASE, TERMINAL-DIFFERENTIATION SPECIFIC"/>
    <property type="match status" value="1"/>
</dbReference>